<reference evidence="3" key="1">
    <citation type="journal article" date="2023" name="Mar. Drugs">
        <title>Gemmata algarum, a Novel Planctomycete Isolated from an Algal Mat, Displays Antimicrobial Activity.</title>
        <authorList>
            <person name="Kumar G."/>
            <person name="Kallscheuer N."/>
            <person name="Kashif M."/>
            <person name="Ahamad S."/>
            <person name="Jagadeeshwari U."/>
            <person name="Pannikurungottu S."/>
            <person name="Haufschild T."/>
            <person name="Kabuu M."/>
            <person name="Sasikala C."/>
            <person name="Jogler C."/>
            <person name="Ramana C."/>
        </authorList>
    </citation>
    <scope>NUCLEOTIDE SEQUENCE [LARGE SCALE GENOMIC DNA]</scope>
    <source>
        <strain evidence="3">JC673</strain>
    </source>
</reference>
<comment type="caution">
    <text evidence="2">The sequence shown here is derived from an EMBL/GenBank/DDBJ whole genome shotgun (WGS) entry which is preliminary data.</text>
</comment>
<keyword evidence="1" id="KW-0732">Signal</keyword>
<organism evidence="2 3">
    <name type="scientific">Gemmata algarum</name>
    <dbReference type="NCBI Taxonomy" id="2975278"/>
    <lineage>
        <taxon>Bacteria</taxon>
        <taxon>Pseudomonadati</taxon>
        <taxon>Planctomycetota</taxon>
        <taxon>Planctomycetia</taxon>
        <taxon>Gemmatales</taxon>
        <taxon>Gemmataceae</taxon>
        <taxon>Gemmata</taxon>
    </lineage>
</organism>
<evidence type="ECO:0000313" key="3">
    <source>
        <dbReference type="Proteomes" id="UP001272242"/>
    </source>
</evidence>
<name>A0ABU5ESV9_9BACT</name>
<proteinExistence type="predicted"/>
<protein>
    <recommendedName>
        <fullName evidence="4">Carboxypeptidase regulatory-like domain-containing protein</fullName>
    </recommendedName>
</protein>
<accession>A0ABU5ESV9</accession>
<dbReference type="RefSeq" id="WP_320685275.1">
    <property type="nucleotide sequence ID" value="NZ_JAXBLV010000024.1"/>
</dbReference>
<sequence>MRTRFSAAAGAVALLLMFCSGCGDKVSEVSGTVTFDGKAVADGDIIFESPDGSVTPAAGKIANGQYSLAVAPGPKKVRITAPKPPTKPDPVMGMNPIESLIPKEYNVETKLTADLKPGKREGLNFDLKAKP</sequence>
<keyword evidence="3" id="KW-1185">Reference proteome</keyword>
<evidence type="ECO:0000313" key="2">
    <source>
        <dbReference type="EMBL" id="MDY3558339.1"/>
    </source>
</evidence>
<feature type="chain" id="PRO_5046001035" description="Carboxypeptidase regulatory-like domain-containing protein" evidence="1">
    <location>
        <begin position="23"/>
        <end position="131"/>
    </location>
</feature>
<dbReference type="EMBL" id="JAXBLV010000024">
    <property type="protein sequence ID" value="MDY3558339.1"/>
    <property type="molecule type" value="Genomic_DNA"/>
</dbReference>
<feature type="signal peptide" evidence="1">
    <location>
        <begin position="1"/>
        <end position="22"/>
    </location>
</feature>
<dbReference type="Proteomes" id="UP001272242">
    <property type="component" value="Unassembled WGS sequence"/>
</dbReference>
<evidence type="ECO:0008006" key="4">
    <source>
        <dbReference type="Google" id="ProtNLM"/>
    </source>
</evidence>
<gene>
    <name evidence="2" type="ORF">R5W23_005034</name>
</gene>
<evidence type="ECO:0000256" key="1">
    <source>
        <dbReference type="SAM" id="SignalP"/>
    </source>
</evidence>